<dbReference type="PIRSF" id="PIRSF009320">
    <property type="entry name" value="Nuc_binding_HP_1000"/>
    <property type="match status" value="1"/>
</dbReference>
<dbReference type="CDD" id="cd02042">
    <property type="entry name" value="ParAB_family"/>
    <property type="match status" value="1"/>
</dbReference>
<evidence type="ECO:0000259" key="1">
    <source>
        <dbReference type="Pfam" id="PF01656"/>
    </source>
</evidence>
<reference evidence="2 3" key="1">
    <citation type="journal article" date="2020" name="ISME J.">
        <title>Comparative genomics reveals insights into cyanobacterial evolution and habitat adaptation.</title>
        <authorList>
            <person name="Chen M.Y."/>
            <person name="Teng W.K."/>
            <person name="Zhao L."/>
            <person name="Hu C.X."/>
            <person name="Zhou Y.K."/>
            <person name="Han B.P."/>
            <person name="Song L.R."/>
            <person name="Shu W.S."/>
        </authorList>
    </citation>
    <scope>NUCLEOTIDE SEQUENCE [LARGE SCALE GENOMIC DNA]</scope>
    <source>
        <strain evidence="2 3">FACHB-248</strain>
    </source>
</reference>
<organism evidence="2 3">
    <name type="scientific">Scytonema hofmannii FACHB-248</name>
    <dbReference type="NCBI Taxonomy" id="1842502"/>
    <lineage>
        <taxon>Bacteria</taxon>
        <taxon>Bacillati</taxon>
        <taxon>Cyanobacteriota</taxon>
        <taxon>Cyanophyceae</taxon>
        <taxon>Nostocales</taxon>
        <taxon>Scytonemataceae</taxon>
        <taxon>Scytonema</taxon>
    </lineage>
</organism>
<accession>A0ABR8GSB4</accession>
<dbReference type="Pfam" id="PF01656">
    <property type="entry name" value="CbiA"/>
    <property type="match status" value="1"/>
</dbReference>
<dbReference type="PANTHER" id="PTHR13696">
    <property type="entry name" value="P-LOOP CONTAINING NUCLEOSIDE TRIPHOSPHATE HYDROLASE"/>
    <property type="match status" value="1"/>
</dbReference>
<dbReference type="SUPFAM" id="SSF52540">
    <property type="entry name" value="P-loop containing nucleoside triphosphate hydrolases"/>
    <property type="match status" value="1"/>
</dbReference>
<dbReference type="PANTHER" id="PTHR13696:SF96">
    <property type="entry name" value="COBQ_COBB_MIND_PARA NUCLEOTIDE BINDING DOMAIN-CONTAINING PROTEIN"/>
    <property type="match status" value="1"/>
</dbReference>
<protein>
    <submittedName>
        <fullName evidence="2">ParA family protein</fullName>
    </submittedName>
</protein>
<evidence type="ECO:0000313" key="2">
    <source>
        <dbReference type="EMBL" id="MBD2606345.1"/>
    </source>
</evidence>
<gene>
    <name evidence="2" type="ORF">H6G81_17865</name>
</gene>
<dbReference type="InterPro" id="IPR027417">
    <property type="entry name" value="P-loop_NTPase"/>
</dbReference>
<dbReference type="EMBL" id="JACJTA010000038">
    <property type="protein sequence ID" value="MBD2606345.1"/>
    <property type="molecule type" value="Genomic_DNA"/>
</dbReference>
<evidence type="ECO:0000313" key="3">
    <source>
        <dbReference type="Proteomes" id="UP000660380"/>
    </source>
</evidence>
<name>A0ABR8GSB4_9CYAN</name>
<proteinExistence type="predicted"/>
<dbReference type="InterPro" id="IPR002586">
    <property type="entry name" value="CobQ/CobB/MinD/ParA_Nub-bd_dom"/>
</dbReference>
<dbReference type="InterPro" id="IPR050678">
    <property type="entry name" value="DNA_Partitioning_ATPase"/>
</dbReference>
<dbReference type="Proteomes" id="UP000660380">
    <property type="component" value="Unassembled WGS sequence"/>
</dbReference>
<comment type="caution">
    <text evidence="2">The sequence shown here is derived from an EMBL/GenBank/DDBJ whole genome shotgun (WGS) entry which is preliminary data.</text>
</comment>
<dbReference type="RefSeq" id="WP_029630720.1">
    <property type="nucleotide sequence ID" value="NZ_JACJTA010000038.1"/>
</dbReference>
<sequence>MIITLASFKGGVAKTTSAIHIACYLSQIGNTLLVDGDPNHSATGWAKRGTLPFKVVDLLQAPMHSRNFDHVVIDTAARPSQEDLEALADGCNLLILPTTPDALAMDALLQTVGTLKSLGSDRYRVLLTVIPPAPRQTGQQARSALEDAGMPLFKQGIRRFAVYEKAALEGRPVYEIKDRSSKIAWREYQQVGKEILQ</sequence>
<keyword evidence="3" id="KW-1185">Reference proteome</keyword>
<dbReference type="Gene3D" id="3.40.50.300">
    <property type="entry name" value="P-loop containing nucleotide triphosphate hydrolases"/>
    <property type="match status" value="1"/>
</dbReference>
<feature type="domain" description="CobQ/CobB/MinD/ParA nucleotide binding" evidence="1">
    <location>
        <begin position="3"/>
        <end position="173"/>
    </location>
</feature>